<dbReference type="InterPro" id="IPR001078">
    <property type="entry name" value="2-oxoacid_DH_actylTfrase"/>
</dbReference>
<dbReference type="GO" id="GO:0006099">
    <property type="term" value="P:tricarboxylic acid cycle"/>
    <property type="evidence" value="ECO:0007669"/>
    <property type="project" value="UniProtKB-UniRule"/>
</dbReference>
<evidence type="ECO:0000256" key="5">
    <source>
        <dbReference type="ARBA" id="ARBA00019511"/>
    </source>
</evidence>
<feature type="region of interest" description="Disordered" evidence="12">
    <location>
        <begin position="79"/>
        <end position="120"/>
    </location>
</feature>
<evidence type="ECO:0000256" key="6">
    <source>
        <dbReference type="ARBA" id="ARBA00022532"/>
    </source>
</evidence>
<dbReference type="GO" id="GO:0004149">
    <property type="term" value="F:dihydrolipoyllysine-residue succinyltransferase activity"/>
    <property type="evidence" value="ECO:0007669"/>
    <property type="project" value="UniProtKB-UniRule"/>
</dbReference>
<dbReference type="SUPFAM" id="SSF51230">
    <property type="entry name" value="Single hybrid motif"/>
    <property type="match status" value="1"/>
</dbReference>
<keyword evidence="16" id="KW-1185">Reference proteome</keyword>
<evidence type="ECO:0000256" key="8">
    <source>
        <dbReference type="ARBA" id="ARBA00022823"/>
    </source>
</evidence>
<evidence type="ECO:0000256" key="3">
    <source>
        <dbReference type="ARBA" id="ARBA00007317"/>
    </source>
</evidence>
<organism evidence="15 16">
    <name type="scientific">Rubellicoccus peritrichatus</name>
    <dbReference type="NCBI Taxonomy" id="3080537"/>
    <lineage>
        <taxon>Bacteria</taxon>
        <taxon>Pseudomonadati</taxon>
        <taxon>Verrucomicrobiota</taxon>
        <taxon>Opitutia</taxon>
        <taxon>Puniceicoccales</taxon>
        <taxon>Cerasicoccaceae</taxon>
        <taxon>Rubellicoccus</taxon>
    </lineage>
</organism>
<dbReference type="GO" id="GO:0033512">
    <property type="term" value="P:L-lysine catabolic process to acetyl-CoA via saccharopine"/>
    <property type="evidence" value="ECO:0007669"/>
    <property type="project" value="UniProtKB-UniRule"/>
</dbReference>
<evidence type="ECO:0000256" key="11">
    <source>
        <dbReference type="RuleBase" id="RU361138"/>
    </source>
</evidence>
<dbReference type="Proteomes" id="UP001304300">
    <property type="component" value="Chromosome"/>
</dbReference>
<comment type="catalytic activity">
    <reaction evidence="10 11">
        <text>N(6)-[(R)-dihydrolipoyl]-L-lysyl-[protein] + succinyl-CoA = N(6)-[(R)-S(8)-succinyldihydrolipoyl]-L-lysyl-[protein] + CoA</text>
        <dbReference type="Rhea" id="RHEA:15213"/>
        <dbReference type="Rhea" id="RHEA-COMP:10475"/>
        <dbReference type="Rhea" id="RHEA-COMP:20092"/>
        <dbReference type="ChEBI" id="CHEBI:57287"/>
        <dbReference type="ChEBI" id="CHEBI:57292"/>
        <dbReference type="ChEBI" id="CHEBI:83100"/>
        <dbReference type="ChEBI" id="CHEBI:83120"/>
        <dbReference type="EC" id="2.3.1.61"/>
    </reaction>
</comment>
<evidence type="ECO:0000313" key="16">
    <source>
        <dbReference type="Proteomes" id="UP001304300"/>
    </source>
</evidence>
<dbReference type="Pfam" id="PF02817">
    <property type="entry name" value="E3_binding"/>
    <property type="match status" value="1"/>
</dbReference>
<dbReference type="Gene3D" id="4.10.320.10">
    <property type="entry name" value="E3-binding domain"/>
    <property type="match status" value="1"/>
</dbReference>
<sequence length="409" mass="43781">MPTEVKVPAMGESISSGILASWHVADGDYVEKEQVLYELETDKVTSEATAENAGVISLKAEEGDEVEIGQLVAEIDESAKAPNGEAKAESPEPAAKVEANGAAQTSPTSTSGAGLPPSPAVRRIATESGIDPASVAPGSGKDGRVTKGDMLDAASKQKPSEAKPAKAPATPAVQDNSERTTRKKMSPMRKKIAQRLVSATQDAALLTTFNEVDMSAVMKVRKKYQEEFVAKHGVKLGFMSFFVKATVEALKAVPQINVQIDGDYFIENNFYDVGVAVGTDKGLMVPVVRDCDKKSFAEIEQDIIDYAKKARSNKITLEDMQGGVFTISNGGIYGSMLSTPLLNMPQSGILGLHNITQRAVVVNGEIVARPMMYLALSYDHRAVDGKEAVTFLVKIKQAIEDPERMLFGV</sequence>
<accession>A0AAQ3LB78</accession>
<dbReference type="GO" id="GO:0045252">
    <property type="term" value="C:oxoglutarate dehydrogenase complex"/>
    <property type="evidence" value="ECO:0007669"/>
    <property type="project" value="UniProtKB-UniRule"/>
</dbReference>
<dbReference type="Pfam" id="PF00364">
    <property type="entry name" value="Biotin_lipoyl"/>
    <property type="match status" value="1"/>
</dbReference>
<evidence type="ECO:0000256" key="7">
    <source>
        <dbReference type="ARBA" id="ARBA00022679"/>
    </source>
</evidence>
<evidence type="ECO:0000313" key="15">
    <source>
        <dbReference type="EMBL" id="WOO42221.1"/>
    </source>
</evidence>
<keyword evidence="6 11" id="KW-0816">Tricarboxylic acid cycle</keyword>
<protein>
    <recommendedName>
        <fullName evidence="5 11">Dihydrolipoyllysine-residue succinyltransferase component of 2-oxoglutarate dehydrogenase complex</fullName>
        <ecNumber evidence="4 11">2.3.1.61</ecNumber>
    </recommendedName>
    <alternativeName>
        <fullName evidence="11">2-oxoglutarate dehydrogenase complex component E2</fullName>
    </alternativeName>
</protein>
<dbReference type="PANTHER" id="PTHR43416">
    <property type="entry name" value="DIHYDROLIPOYLLYSINE-RESIDUE SUCCINYLTRANSFERASE COMPONENT OF 2-OXOGLUTARATE DEHYDROGENASE COMPLEX, MITOCHONDRIAL-RELATED"/>
    <property type="match status" value="1"/>
</dbReference>
<dbReference type="AlphaFoldDB" id="A0AAQ3LB78"/>
<dbReference type="PROSITE" id="PS51826">
    <property type="entry name" value="PSBD"/>
    <property type="match status" value="1"/>
</dbReference>
<keyword evidence="9 11" id="KW-0012">Acyltransferase</keyword>
<dbReference type="InterPro" id="IPR050537">
    <property type="entry name" value="2-oxoacid_dehydrogenase"/>
</dbReference>
<dbReference type="InterPro" id="IPR000089">
    <property type="entry name" value="Biotin_lipoyl"/>
</dbReference>
<reference evidence="15 16" key="1">
    <citation type="submission" date="2023-10" db="EMBL/GenBank/DDBJ databases">
        <title>Rubellicoccus peritrichatus gen. nov., sp. nov., isolated from an algae of coral reef tank.</title>
        <authorList>
            <person name="Luo J."/>
        </authorList>
    </citation>
    <scope>NUCLEOTIDE SEQUENCE [LARGE SCALE GENOMIC DNA]</scope>
    <source>
        <strain evidence="15 16">CR14</strain>
    </source>
</reference>
<feature type="region of interest" description="Disordered" evidence="12">
    <location>
        <begin position="128"/>
        <end position="147"/>
    </location>
</feature>
<dbReference type="CDD" id="cd06849">
    <property type="entry name" value="lipoyl_domain"/>
    <property type="match status" value="1"/>
</dbReference>
<dbReference type="EMBL" id="CP136920">
    <property type="protein sequence ID" value="WOO42221.1"/>
    <property type="molecule type" value="Genomic_DNA"/>
</dbReference>
<dbReference type="NCBIfam" id="NF004309">
    <property type="entry name" value="PRK05704.1"/>
    <property type="match status" value="1"/>
</dbReference>
<comment type="pathway">
    <text evidence="2 11">Amino-acid degradation; L-lysine degradation via saccharopine pathway; glutaryl-CoA from L-lysine: step 6/6.</text>
</comment>
<dbReference type="Gene3D" id="2.40.50.100">
    <property type="match status" value="1"/>
</dbReference>
<dbReference type="Gene3D" id="3.30.559.10">
    <property type="entry name" value="Chloramphenicol acetyltransferase-like domain"/>
    <property type="match status" value="1"/>
</dbReference>
<feature type="domain" description="Peripheral subunit-binding (PSBD)" evidence="14">
    <location>
        <begin position="116"/>
        <end position="154"/>
    </location>
</feature>
<evidence type="ECO:0000259" key="13">
    <source>
        <dbReference type="PROSITE" id="PS50968"/>
    </source>
</evidence>
<name>A0AAQ3LB78_9BACT</name>
<dbReference type="GO" id="GO:0005829">
    <property type="term" value="C:cytosol"/>
    <property type="evidence" value="ECO:0007669"/>
    <property type="project" value="TreeGrafter"/>
</dbReference>
<gene>
    <name evidence="15" type="primary">odhB</name>
    <name evidence="15" type="ORF">RZN69_03905</name>
</gene>
<evidence type="ECO:0000256" key="10">
    <source>
        <dbReference type="ARBA" id="ARBA00052761"/>
    </source>
</evidence>
<dbReference type="InterPro" id="IPR011053">
    <property type="entry name" value="Single_hybrid_motif"/>
</dbReference>
<proteinExistence type="inferred from homology"/>
<feature type="region of interest" description="Disordered" evidence="12">
    <location>
        <begin position="154"/>
        <end position="189"/>
    </location>
</feature>
<dbReference type="InterPro" id="IPR036625">
    <property type="entry name" value="E3-bd_dom_sf"/>
</dbReference>
<dbReference type="SUPFAM" id="SSF52777">
    <property type="entry name" value="CoA-dependent acyltransferases"/>
    <property type="match status" value="1"/>
</dbReference>
<dbReference type="NCBIfam" id="TIGR01347">
    <property type="entry name" value="sucB"/>
    <property type="match status" value="1"/>
</dbReference>
<dbReference type="EC" id="2.3.1.61" evidence="4 11"/>
<dbReference type="InterPro" id="IPR006255">
    <property type="entry name" value="SucB"/>
</dbReference>
<dbReference type="PANTHER" id="PTHR43416:SF5">
    <property type="entry name" value="DIHYDROLIPOYLLYSINE-RESIDUE SUCCINYLTRANSFERASE COMPONENT OF 2-OXOGLUTARATE DEHYDROGENASE COMPLEX, MITOCHONDRIAL"/>
    <property type="match status" value="1"/>
</dbReference>
<evidence type="ECO:0000259" key="14">
    <source>
        <dbReference type="PROSITE" id="PS51826"/>
    </source>
</evidence>
<feature type="compositionally biased region" description="Polar residues" evidence="12">
    <location>
        <begin position="102"/>
        <end position="112"/>
    </location>
</feature>
<evidence type="ECO:0000256" key="4">
    <source>
        <dbReference type="ARBA" id="ARBA00012945"/>
    </source>
</evidence>
<dbReference type="PROSITE" id="PS50968">
    <property type="entry name" value="BIOTINYL_LIPOYL"/>
    <property type="match status" value="1"/>
</dbReference>
<dbReference type="KEGG" id="puo:RZN69_03905"/>
<feature type="domain" description="Lipoyl-binding" evidence="13">
    <location>
        <begin position="2"/>
        <end position="76"/>
    </location>
</feature>
<evidence type="ECO:0000256" key="2">
    <source>
        <dbReference type="ARBA" id="ARBA00005145"/>
    </source>
</evidence>
<keyword evidence="8 11" id="KW-0450">Lipoyl</keyword>
<dbReference type="SUPFAM" id="SSF47005">
    <property type="entry name" value="Peripheral subunit-binding domain of 2-oxo acid dehydrogenase complex"/>
    <property type="match status" value="1"/>
</dbReference>
<dbReference type="RefSeq" id="WP_317834715.1">
    <property type="nucleotide sequence ID" value="NZ_CP136920.1"/>
</dbReference>
<dbReference type="InterPro" id="IPR023213">
    <property type="entry name" value="CAT-like_dom_sf"/>
</dbReference>
<comment type="cofactor">
    <cofactor evidence="11">
        <name>(R)-lipoate</name>
        <dbReference type="ChEBI" id="CHEBI:83088"/>
    </cofactor>
    <text evidence="11">Binds 1 lipoyl cofactor covalently.</text>
</comment>
<dbReference type="InterPro" id="IPR004167">
    <property type="entry name" value="PSBD"/>
</dbReference>
<keyword evidence="7 11" id="KW-0808">Transferase</keyword>
<comment type="function">
    <text evidence="1 11">E2 component of the 2-oxoglutarate dehydrogenase (OGDH) complex which catalyzes the second step in the conversion of 2-oxoglutarate to succinyl-CoA and CO(2).</text>
</comment>
<dbReference type="Pfam" id="PF00198">
    <property type="entry name" value="2-oxoacid_dh"/>
    <property type="match status" value="1"/>
</dbReference>
<comment type="similarity">
    <text evidence="3 11">Belongs to the 2-oxoacid dehydrogenase family.</text>
</comment>
<evidence type="ECO:0000256" key="9">
    <source>
        <dbReference type="ARBA" id="ARBA00023315"/>
    </source>
</evidence>
<evidence type="ECO:0000256" key="12">
    <source>
        <dbReference type="SAM" id="MobiDB-lite"/>
    </source>
</evidence>
<evidence type="ECO:0000256" key="1">
    <source>
        <dbReference type="ARBA" id="ARBA00004052"/>
    </source>
</evidence>